<dbReference type="RefSeq" id="WP_093517713.1">
    <property type="nucleotide sequence ID" value="NZ_FOSK01000002.1"/>
</dbReference>
<evidence type="ECO:0000256" key="1">
    <source>
        <dbReference type="ARBA" id="ARBA00005007"/>
    </source>
</evidence>
<dbReference type="EMBL" id="FOSK01000002">
    <property type="protein sequence ID" value="SFK15582.1"/>
    <property type="molecule type" value="Genomic_DNA"/>
</dbReference>
<proteinExistence type="predicted"/>
<keyword evidence="4" id="KW-1185">Reference proteome</keyword>
<dbReference type="InterPro" id="IPR012062">
    <property type="entry name" value="GatZ/KbaZ-like"/>
</dbReference>
<evidence type="ECO:0000256" key="2">
    <source>
        <dbReference type="SAM" id="MobiDB-lite"/>
    </source>
</evidence>
<dbReference type="InterPro" id="IPR050303">
    <property type="entry name" value="GatZ_KbaZ_carbometab"/>
</dbReference>
<dbReference type="PIRSF" id="PIRSF009264">
    <property type="entry name" value="TagBP_ald_AgaZ"/>
    <property type="match status" value="1"/>
</dbReference>
<evidence type="ECO:0000313" key="3">
    <source>
        <dbReference type="EMBL" id="SFK15582.1"/>
    </source>
</evidence>
<dbReference type="PANTHER" id="PTHR32502:SF2">
    <property type="entry name" value="D-TAGATOSE-1,6-BISPHOSPHATE ALDOLASE SUBUNIT KBAZ"/>
    <property type="match status" value="1"/>
</dbReference>
<comment type="caution">
    <text evidence="3">The sequence shown here is derived from an EMBL/GenBank/DDBJ whole genome shotgun (WGS) entry which is preliminary data.</text>
</comment>
<dbReference type="Proteomes" id="UP000199598">
    <property type="component" value="Unassembled WGS sequence"/>
</dbReference>
<sequence>MSNPLLEVITANRAGARAALPSICSAQPDVILASALLAAEQGTTLLLEATSNQVNQDGGYTGMKPADFVSYVKSICTTAGLPESALILGGDHLGPQAWRSMPADQAMAKARELMKAYVQAGFTKIHLDCSEGCAGEEAQVGDELSASRAAELAAVCEEYAPDPSRLNYIVGTEVPPPGGAREEGEAHSIEPTPPARASRTLQMHFDKFDELGLQDAKDRICGLVVQPGVEFSPFHIDHLPADDGKALRAALDPFQNVVFEAHSTDYQLDSAFPRLAHKGFAILKVGPALTFAYRQAIYALDQMLDWLEEDKRTAPKISKILETEMLSEPKYWRSHYQGSDQELRLLRHFSYADRIRYYWPQEKVQDALKALFAALQTHEIPKVLLLQLFASRTVERARALQSHGFGIEKALVLAEIQQALDPYFFERVEAPQLEEAL</sequence>
<gene>
    <name evidence="3" type="ORF">SAMN04488518_102425</name>
</gene>
<reference evidence="3 4" key="1">
    <citation type="submission" date="2016-10" db="EMBL/GenBank/DDBJ databases">
        <authorList>
            <person name="Varghese N."/>
            <person name="Submissions S."/>
        </authorList>
    </citation>
    <scope>NUCLEOTIDE SEQUENCE [LARGE SCALE GENOMIC DNA]</scope>
    <source>
        <strain evidence="3 4">DSM 16392</strain>
    </source>
</reference>
<dbReference type="Pfam" id="PF08013">
    <property type="entry name" value="GatZ_KbaZ-like"/>
    <property type="match status" value="1"/>
</dbReference>
<dbReference type="SUPFAM" id="SSF51569">
    <property type="entry name" value="Aldolase"/>
    <property type="match status" value="1"/>
</dbReference>
<feature type="region of interest" description="Disordered" evidence="2">
    <location>
        <begin position="176"/>
        <end position="195"/>
    </location>
</feature>
<dbReference type="Gene3D" id="1.10.400.20">
    <property type="entry name" value="putative tagatose 6-phosphate kinase domain like"/>
    <property type="match status" value="1"/>
</dbReference>
<dbReference type="InterPro" id="IPR013785">
    <property type="entry name" value="Aldolase_TIM"/>
</dbReference>
<dbReference type="PANTHER" id="PTHR32502">
    <property type="entry name" value="N-ACETYLGALACTOSAMINE PERMEASE II COMPONENT-RELATED"/>
    <property type="match status" value="1"/>
</dbReference>
<evidence type="ECO:0000313" key="4">
    <source>
        <dbReference type="Proteomes" id="UP000199598"/>
    </source>
</evidence>
<protein>
    <submittedName>
        <fullName evidence="3">Tagatose-bisphosphate aldolase noncatalytic subunit</fullName>
    </submittedName>
</protein>
<comment type="pathway">
    <text evidence="1">Carbohydrate metabolism.</text>
</comment>
<name>A0A1I3X728_9HYPH</name>
<organism evidence="3 4">
    <name type="scientific">Pseudovibrio ascidiaceicola</name>
    <dbReference type="NCBI Taxonomy" id="285279"/>
    <lineage>
        <taxon>Bacteria</taxon>
        <taxon>Pseudomonadati</taxon>
        <taxon>Pseudomonadota</taxon>
        <taxon>Alphaproteobacteria</taxon>
        <taxon>Hyphomicrobiales</taxon>
        <taxon>Stappiaceae</taxon>
        <taxon>Pseudovibrio</taxon>
    </lineage>
</organism>
<accession>A0A1I3X728</accession>
<dbReference type="Gene3D" id="3.20.20.70">
    <property type="entry name" value="Aldolase class I"/>
    <property type="match status" value="1"/>
</dbReference>